<dbReference type="Proteomes" id="UP000682733">
    <property type="component" value="Unassembled WGS sequence"/>
</dbReference>
<accession>A0A8S2IDT5</accession>
<evidence type="ECO:0000256" key="3">
    <source>
        <dbReference type="ARBA" id="ARBA00022679"/>
    </source>
</evidence>
<evidence type="ECO:0000256" key="6">
    <source>
        <dbReference type="RuleBase" id="RU361228"/>
    </source>
</evidence>
<dbReference type="InterPro" id="IPR000768">
    <property type="entry name" value="ART"/>
</dbReference>
<gene>
    <name evidence="7" type="ORF">OVA965_LOCUS12509</name>
    <name evidence="8" type="ORF">TMI583_LOCUS12513</name>
</gene>
<keyword evidence="2 6" id="KW-0328">Glycosyltransferase</keyword>
<evidence type="ECO:0000256" key="2">
    <source>
        <dbReference type="ARBA" id="ARBA00022676"/>
    </source>
</evidence>
<name>A0A8S2IDT5_9BILA</name>
<keyword evidence="6" id="KW-0521">NADP</keyword>
<dbReference type="EMBL" id="CAJOBA010005047">
    <property type="protein sequence ID" value="CAF3731423.1"/>
    <property type="molecule type" value="Genomic_DNA"/>
</dbReference>
<evidence type="ECO:0000256" key="5">
    <source>
        <dbReference type="ARBA" id="ARBA00047597"/>
    </source>
</evidence>
<keyword evidence="6" id="KW-0520">NAD</keyword>
<evidence type="ECO:0000313" key="9">
    <source>
        <dbReference type="Proteomes" id="UP000682733"/>
    </source>
</evidence>
<keyword evidence="3 6" id="KW-0808">Transferase</keyword>
<dbReference type="Gene3D" id="3.90.176.10">
    <property type="entry name" value="Toxin ADP-ribosyltransferase, Chain A, domain 1"/>
    <property type="match status" value="1"/>
</dbReference>
<evidence type="ECO:0000256" key="4">
    <source>
        <dbReference type="ARBA" id="ARBA00022695"/>
    </source>
</evidence>
<dbReference type="GO" id="GO:0016779">
    <property type="term" value="F:nucleotidyltransferase activity"/>
    <property type="evidence" value="ECO:0007669"/>
    <property type="project" value="UniProtKB-KW"/>
</dbReference>
<comment type="caution">
    <text evidence="8">The sequence shown here is derived from an EMBL/GenBank/DDBJ whole genome shotgun (WGS) entry which is preliminary data.</text>
</comment>
<dbReference type="EC" id="2.4.2.31" evidence="6"/>
<proteinExistence type="inferred from homology"/>
<sequence length="337" mass="38063">MKSDSPRKFDRLHLNLNGEETVVDHRQVTAAADNADNTTSDSVKQNRRVVEAVTEEQNLTTTKIINDIKMNLDPVVGYAEEHLLPLSKACAPLTNILHDLSVYVQMALDETPEEPPDGLTIDESAAIRLYTIEWEGPHRSLYSMLNYTLKTADRKDLRPYFKYLKLFLTALAKLPCVPQLTVWRGVTKNLSAEFPPGTPVTWWAFSSCTTALTVLENNMYLGNTGERTLFSVEAINGRTVQAHSHFVTEDEILLLPGTYMVVQSQFSPAPDLHIIHLKQMIPEDVLLEPPFEDDDVNTNSAVQECITNFYVDVVFQDQMKLVLGKFYGFLINTKDNQ</sequence>
<dbReference type="SUPFAM" id="SSF56399">
    <property type="entry name" value="ADP-ribosylation"/>
    <property type="match status" value="1"/>
</dbReference>
<comment type="catalytic activity">
    <reaction evidence="5 6">
        <text>L-arginyl-[protein] + NAD(+) = N(omega)-(ADP-D-ribosyl)-L-arginyl-[protein] + nicotinamide + H(+)</text>
        <dbReference type="Rhea" id="RHEA:19149"/>
        <dbReference type="Rhea" id="RHEA-COMP:10532"/>
        <dbReference type="Rhea" id="RHEA-COMP:15087"/>
        <dbReference type="ChEBI" id="CHEBI:15378"/>
        <dbReference type="ChEBI" id="CHEBI:17154"/>
        <dbReference type="ChEBI" id="CHEBI:29965"/>
        <dbReference type="ChEBI" id="CHEBI:57540"/>
        <dbReference type="ChEBI" id="CHEBI:142554"/>
        <dbReference type="EC" id="2.4.2.31"/>
    </reaction>
</comment>
<dbReference type="PROSITE" id="PS51996">
    <property type="entry name" value="TR_MART"/>
    <property type="match status" value="1"/>
</dbReference>
<dbReference type="Pfam" id="PF01129">
    <property type="entry name" value="ART"/>
    <property type="match status" value="1"/>
</dbReference>
<dbReference type="AlphaFoldDB" id="A0A8S2IDT5"/>
<reference evidence="8" key="1">
    <citation type="submission" date="2021-02" db="EMBL/GenBank/DDBJ databases">
        <authorList>
            <person name="Nowell W R."/>
        </authorList>
    </citation>
    <scope>NUCLEOTIDE SEQUENCE</scope>
</reference>
<dbReference type="EMBL" id="CAJNOK010005042">
    <property type="protein sequence ID" value="CAF0958481.1"/>
    <property type="molecule type" value="Genomic_DNA"/>
</dbReference>
<organism evidence="8 9">
    <name type="scientific">Didymodactylos carnosus</name>
    <dbReference type="NCBI Taxonomy" id="1234261"/>
    <lineage>
        <taxon>Eukaryota</taxon>
        <taxon>Metazoa</taxon>
        <taxon>Spiralia</taxon>
        <taxon>Gnathifera</taxon>
        <taxon>Rotifera</taxon>
        <taxon>Eurotatoria</taxon>
        <taxon>Bdelloidea</taxon>
        <taxon>Philodinida</taxon>
        <taxon>Philodinidae</taxon>
        <taxon>Didymodactylos</taxon>
    </lineage>
</organism>
<comment type="similarity">
    <text evidence="1 6">Belongs to the Arg-specific ADP-ribosyltransferase family.</text>
</comment>
<evidence type="ECO:0000313" key="8">
    <source>
        <dbReference type="EMBL" id="CAF3731423.1"/>
    </source>
</evidence>
<evidence type="ECO:0000313" key="7">
    <source>
        <dbReference type="EMBL" id="CAF0958481.1"/>
    </source>
</evidence>
<evidence type="ECO:0000256" key="1">
    <source>
        <dbReference type="ARBA" id="ARBA00009558"/>
    </source>
</evidence>
<keyword evidence="4" id="KW-0548">Nucleotidyltransferase</keyword>
<dbReference type="Proteomes" id="UP000677228">
    <property type="component" value="Unassembled WGS sequence"/>
</dbReference>
<dbReference type="GO" id="GO:0106274">
    <property type="term" value="F:NAD+-protein-arginine ADP-ribosyltransferase activity"/>
    <property type="evidence" value="ECO:0007669"/>
    <property type="project" value="UniProtKB-EC"/>
</dbReference>
<protein>
    <recommendedName>
        <fullName evidence="6">NAD(P)(+)--arginine ADP-ribosyltransferase</fullName>
        <ecNumber evidence="6">2.4.2.31</ecNumber>
    </recommendedName>
    <alternativeName>
        <fullName evidence="6">Mono(ADP-ribosyl)transferase</fullName>
    </alternativeName>
</protein>